<evidence type="ECO:0000256" key="3">
    <source>
        <dbReference type="ARBA" id="ARBA00022679"/>
    </source>
</evidence>
<dbReference type="InterPro" id="IPR029063">
    <property type="entry name" value="SAM-dependent_MTases_sf"/>
</dbReference>
<keyword evidence="3" id="KW-0808">Transferase</keyword>
<keyword evidence="4" id="KW-0949">S-adenosyl-L-methionine</keyword>
<dbReference type="GO" id="GO:0008168">
    <property type="term" value="F:methyltransferase activity"/>
    <property type="evidence" value="ECO:0007669"/>
    <property type="project" value="UniProtKB-KW"/>
</dbReference>
<dbReference type="EMBL" id="JBHTCF010000021">
    <property type="protein sequence ID" value="MFC7309362.1"/>
    <property type="molecule type" value="Genomic_DNA"/>
</dbReference>
<evidence type="ECO:0000256" key="1">
    <source>
        <dbReference type="ARBA" id="ARBA00006149"/>
    </source>
</evidence>
<evidence type="ECO:0000256" key="4">
    <source>
        <dbReference type="ARBA" id="ARBA00022691"/>
    </source>
</evidence>
<dbReference type="GO" id="GO:0032259">
    <property type="term" value="P:methylation"/>
    <property type="evidence" value="ECO:0007669"/>
    <property type="project" value="UniProtKB-KW"/>
</dbReference>
<comment type="similarity">
    <text evidence="1">Belongs to the eukaryotic/archaeal PrmC-related family.</text>
</comment>
<comment type="caution">
    <text evidence="9">The sequence shown here is derived from an EMBL/GenBank/DDBJ whole genome shotgun (WGS) entry which is preliminary data.</text>
</comment>
<dbReference type="PANTHER" id="PTHR45875:SF1">
    <property type="entry name" value="METHYLTRANSFERASE N6AMT1"/>
    <property type="match status" value="1"/>
</dbReference>
<evidence type="ECO:0000313" key="10">
    <source>
        <dbReference type="Proteomes" id="UP001596523"/>
    </source>
</evidence>
<name>A0ABW2JUA4_9ACTN</name>
<reference evidence="10" key="1">
    <citation type="journal article" date="2019" name="Int. J. Syst. Evol. Microbiol.">
        <title>The Global Catalogue of Microorganisms (GCM) 10K type strain sequencing project: providing services to taxonomists for standard genome sequencing and annotation.</title>
        <authorList>
            <consortium name="The Broad Institute Genomics Platform"/>
            <consortium name="The Broad Institute Genome Sequencing Center for Infectious Disease"/>
            <person name="Wu L."/>
            <person name="Ma J."/>
        </authorList>
    </citation>
    <scope>NUCLEOTIDE SEQUENCE [LARGE SCALE GENOMIC DNA]</scope>
    <source>
        <strain evidence="10">SYNS20</strain>
    </source>
</reference>
<feature type="domain" description="DUF7782" evidence="8">
    <location>
        <begin position="370"/>
        <end position="482"/>
    </location>
</feature>
<sequence length="513" mass="54646">MMTTQPLLAPSAIDALRDVLTSHGYTREGIVARVGIEAAQGLNRYDPTLALQLLGEGDPLAVLIQLFMCGRTVRLRSVEPGVVPLLETAGEGLVRAAVYLHPYEKWWALSDFPRFLRPDPQDRRADGVQPIGPDATLLRRATLTHRVESALDLGTGGGVQALHLSGQAARVTATDLSPRAVRFAATTAALNGLDWEVLHGDMAQPVAGRRFDLVVSNPPFAVGPGTVHCVHRDSGRPGDGLCAELAGNAPELLTEGGYLQFRAHWLHRAGEDWRERVADWIPGGAGLDAWIVQRSAAGVVPYVDQWLELGGGEEALGQREAWLRWFEGQKAEAVGMGTVVVRRSGRERSAVRVEELSAEAGELTGAQVAGWFARQDWLRAHDPLAERLTPGHGLTLWQQADHRDGAGWQLAQQVLKVPGDGLNWSERVSPLAVALLGGAGRDATIGEQVARLAEAEGTEPGRLAEAALPEVARLVERGALVPTAPDATGPGGPDAVRPGGPDAARLSAPDALG</sequence>
<accession>A0ABW2JUA4</accession>
<evidence type="ECO:0000259" key="7">
    <source>
        <dbReference type="Pfam" id="PF23186"/>
    </source>
</evidence>
<dbReference type="InterPro" id="IPR055487">
    <property type="entry name" value="DUF7059"/>
</dbReference>
<dbReference type="Gene3D" id="3.40.50.150">
    <property type="entry name" value="Vaccinia Virus protein VP39"/>
    <property type="match status" value="1"/>
</dbReference>
<dbReference type="Proteomes" id="UP001596523">
    <property type="component" value="Unassembled WGS sequence"/>
</dbReference>
<dbReference type="Pfam" id="PF25004">
    <property type="entry name" value="DUF7782"/>
    <property type="match status" value="1"/>
</dbReference>
<dbReference type="Pfam" id="PF05175">
    <property type="entry name" value="MTS"/>
    <property type="match status" value="1"/>
</dbReference>
<evidence type="ECO:0000256" key="5">
    <source>
        <dbReference type="SAM" id="MobiDB-lite"/>
    </source>
</evidence>
<dbReference type="CDD" id="cd02440">
    <property type="entry name" value="AdoMet_MTases"/>
    <property type="match status" value="1"/>
</dbReference>
<dbReference type="PANTHER" id="PTHR45875">
    <property type="entry name" value="METHYLTRANSFERASE N6AMT1"/>
    <property type="match status" value="1"/>
</dbReference>
<feature type="domain" description="DUF7059" evidence="7">
    <location>
        <begin position="23"/>
        <end position="95"/>
    </location>
</feature>
<gene>
    <name evidence="9" type="ORF">ACFQVC_34780</name>
</gene>
<evidence type="ECO:0000256" key="2">
    <source>
        <dbReference type="ARBA" id="ARBA00022603"/>
    </source>
</evidence>
<protein>
    <submittedName>
        <fullName evidence="9">Methyltransferase</fullName>
    </submittedName>
</protein>
<organism evidence="9 10">
    <name type="scientific">Streptomyces monticola</name>
    <dbReference type="NCBI Taxonomy" id="2666263"/>
    <lineage>
        <taxon>Bacteria</taxon>
        <taxon>Bacillati</taxon>
        <taxon>Actinomycetota</taxon>
        <taxon>Actinomycetes</taxon>
        <taxon>Kitasatosporales</taxon>
        <taxon>Streptomycetaceae</taxon>
        <taxon>Streptomyces</taxon>
    </lineage>
</organism>
<dbReference type="InterPro" id="IPR002052">
    <property type="entry name" value="DNA_methylase_N6_adenine_CS"/>
</dbReference>
<dbReference type="InterPro" id="IPR007848">
    <property type="entry name" value="Small_mtfrase_dom"/>
</dbReference>
<keyword evidence="2 9" id="KW-0489">Methyltransferase</keyword>
<keyword evidence="10" id="KW-1185">Reference proteome</keyword>
<evidence type="ECO:0000313" key="9">
    <source>
        <dbReference type="EMBL" id="MFC7309362.1"/>
    </source>
</evidence>
<dbReference type="PROSITE" id="PS00092">
    <property type="entry name" value="N6_MTASE"/>
    <property type="match status" value="1"/>
</dbReference>
<dbReference type="RefSeq" id="WP_381838218.1">
    <property type="nucleotide sequence ID" value="NZ_JBHTCF010000021.1"/>
</dbReference>
<dbReference type="Pfam" id="PF23186">
    <property type="entry name" value="DUF7059"/>
    <property type="match status" value="1"/>
</dbReference>
<feature type="domain" description="Methyltransferase small" evidence="6">
    <location>
        <begin position="143"/>
        <end position="227"/>
    </location>
</feature>
<dbReference type="InterPro" id="IPR052190">
    <property type="entry name" value="Euk-Arch_PrmC-MTase"/>
</dbReference>
<dbReference type="SUPFAM" id="SSF53335">
    <property type="entry name" value="S-adenosyl-L-methionine-dependent methyltransferases"/>
    <property type="match status" value="1"/>
</dbReference>
<dbReference type="InterPro" id="IPR056684">
    <property type="entry name" value="DUF7782"/>
</dbReference>
<feature type="region of interest" description="Disordered" evidence="5">
    <location>
        <begin position="480"/>
        <end position="513"/>
    </location>
</feature>
<proteinExistence type="inferred from homology"/>
<evidence type="ECO:0000259" key="6">
    <source>
        <dbReference type="Pfam" id="PF05175"/>
    </source>
</evidence>
<evidence type="ECO:0000259" key="8">
    <source>
        <dbReference type="Pfam" id="PF25004"/>
    </source>
</evidence>